<gene>
    <name evidence="2" type="ORF">ACFFHW_02000</name>
</gene>
<comment type="caution">
    <text evidence="2">The sequence shown here is derived from an EMBL/GenBank/DDBJ whole genome shotgun (WGS) entry which is preliminary data.</text>
</comment>
<evidence type="ECO:0000313" key="2">
    <source>
        <dbReference type="EMBL" id="MFC0266777.1"/>
    </source>
</evidence>
<feature type="transmembrane region" description="Helical" evidence="1">
    <location>
        <begin position="12"/>
        <end position="31"/>
    </location>
</feature>
<proteinExistence type="predicted"/>
<accession>A0ABV6FZD8</accession>
<protein>
    <recommendedName>
        <fullName evidence="4">LPXTG cell wall anchor domain-containing protein</fullName>
    </recommendedName>
</protein>
<sequence>MQDASIAEVRRGQWLAFGLASMYLTGTIFLAVEGREVTASAMGIGGVAALAAVFIKVRRKQ</sequence>
<keyword evidence="1" id="KW-0472">Membrane</keyword>
<keyword evidence="3" id="KW-1185">Reference proteome</keyword>
<dbReference type="EMBL" id="JBHLVX010000008">
    <property type="protein sequence ID" value="MFC0266777.1"/>
    <property type="molecule type" value="Genomic_DNA"/>
</dbReference>
<evidence type="ECO:0008006" key="4">
    <source>
        <dbReference type="Google" id="ProtNLM"/>
    </source>
</evidence>
<dbReference type="Proteomes" id="UP001589814">
    <property type="component" value="Unassembled WGS sequence"/>
</dbReference>
<organism evidence="2 3">
    <name type="scientific">Kushneria aurantia</name>
    <dbReference type="NCBI Taxonomy" id="504092"/>
    <lineage>
        <taxon>Bacteria</taxon>
        <taxon>Pseudomonadati</taxon>
        <taxon>Pseudomonadota</taxon>
        <taxon>Gammaproteobacteria</taxon>
        <taxon>Oceanospirillales</taxon>
        <taxon>Halomonadaceae</taxon>
        <taxon>Kushneria</taxon>
    </lineage>
</organism>
<reference evidence="2 3" key="1">
    <citation type="submission" date="2024-09" db="EMBL/GenBank/DDBJ databases">
        <authorList>
            <person name="Sun Q."/>
            <person name="Mori K."/>
        </authorList>
    </citation>
    <scope>NUCLEOTIDE SEQUENCE [LARGE SCALE GENOMIC DNA]</scope>
    <source>
        <strain evidence="2 3">CCM 7415</strain>
    </source>
</reference>
<evidence type="ECO:0000256" key="1">
    <source>
        <dbReference type="SAM" id="Phobius"/>
    </source>
</evidence>
<dbReference type="RefSeq" id="WP_380059560.1">
    <property type="nucleotide sequence ID" value="NZ_JBHLVX010000008.1"/>
</dbReference>
<name>A0ABV6FZD8_9GAMM</name>
<keyword evidence="1" id="KW-1133">Transmembrane helix</keyword>
<keyword evidence="1" id="KW-0812">Transmembrane</keyword>
<feature type="transmembrane region" description="Helical" evidence="1">
    <location>
        <begin position="37"/>
        <end position="55"/>
    </location>
</feature>
<evidence type="ECO:0000313" key="3">
    <source>
        <dbReference type="Proteomes" id="UP001589814"/>
    </source>
</evidence>